<evidence type="ECO:0000313" key="3">
    <source>
        <dbReference type="Proteomes" id="UP000672602"/>
    </source>
</evidence>
<keyword evidence="3" id="KW-1185">Reference proteome</keyword>
<dbReference type="Proteomes" id="UP000672602">
    <property type="component" value="Unassembled WGS sequence"/>
</dbReference>
<dbReference type="RefSeq" id="WP_210680080.1">
    <property type="nucleotide sequence ID" value="NZ_JAGMWN010000001.1"/>
</dbReference>
<dbReference type="Pfam" id="PF12680">
    <property type="entry name" value="SnoaL_2"/>
    <property type="match status" value="1"/>
</dbReference>
<proteinExistence type="predicted"/>
<sequence length="108" mass="11711">MSITLPEPVAAYFAADRKDGDAVAHCFTEDAVVTDERRTHVGRDAIRRWRADASAAFSYTVAPFAVSEEGGQTVVTAHVSGNFPGSPVDLRYAFVLEGDRIARLEITP</sequence>
<feature type="domain" description="SnoaL-like" evidence="1">
    <location>
        <begin position="14"/>
        <end position="97"/>
    </location>
</feature>
<dbReference type="AlphaFoldDB" id="A0A8J7RYK9"/>
<organism evidence="2 3">
    <name type="scientific">Marivibrio halodurans</name>
    <dbReference type="NCBI Taxonomy" id="2039722"/>
    <lineage>
        <taxon>Bacteria</taxon>
        <taxon>Pseudomonadati</taxon>
        <taxon>Pseudomonadota</taxon>
        <taxon>Alphaproteobacteria</taxon>
        <taxon>Rhodospirillales</taxon>
        <taxon>Rhodospirillaceae</taxon>
        <taxon>Marivibrio</taxon>
    </lineage>
</organism>
<dbReference type="SUPFAM" id="SSF54427">
    <property type="entry name" value="NTF2-like"/>
    <property type="match status" value="1"/>
</dbReference>
<dbReference type="Gene3D" id="3.10.450.50">
    <property type="match status" value="1"/>
</dbReference>
<dbReference type="EMBL" id="JAGMWN010000001">
    <property type="protein sequence ID" value="MBP5855493.1"/>
    <property type="molecule type" value="Genomic_DNA"/>
</dbReference>
<evidence type="ECO:0000259" key="1">
    <source>
        <dbReference type="Pfam" id="PF12680"/>
    </source>
</evidence>
<dbReference type="InterPro" id="IPR032710">
    <property type="entry name" value="NTF2-like_dom_sf"/>
</dbReference>
<protein>
    <submittedName>
        <fullName evidence="2">Nuclear transport factor 2 family protein</fullName>
    </submittedName>
</protein>
<name>A0A8J7RYK9_9PROT</name>
<comment type="caution">
    <text evidence="2">The sequence shown here is derived from an EMBL/GenBank/DDBJ whole genome shotgun (WGS) entry which is preliminary data.</text>
</comment>
<gene>
    <name evidence="2" type="ORF">KAJ83_00605</name>
</gene>
<reference evidence="2" key="1">
    <citation type="submission" date="2021-04" db="EMBL/GenBank/DDBJ databases">
        <authorList>
            <person name="Zhang D.-C."/>
        </authorList>
    </citation>
    <scope>NUCLEOTIDE SEQUENCE</scope>
    <source>
        <strain evidence="2">CGMCC 1.15697</strain>
    </source>
</reference>
<dbReference type="InterPro" id="IPR037401">
    <property type="entry name" value="SnoaL-like"/>
</dbReference>
<evidence type="ECO:0000313" key="2">
    <source>
        <dbReference type="EMBL" id="MBP5855493.1"/>
    </source>
</evidence>
<accession>A0A8J7RYK9</accession>